<sequence>MAQKFHFHRLLYVKVPIQLSHVSAPRRLLHVGKFLQNDLKFSSAASNNRVSSWLAAYENFIGVKDVKDAQEKVTKKIEKEFLQTRKEVKNSSQELEAVQSDLHSVRTRLDRTPRDDPKFLQYATEEHKIIQREKTLKENYHLLLDKERETFDRLSASVRESHVKQKAQEEKTKYWSIIGSVIGTIIGIVGSTFISQRRTKDLKNMVNDLKEQITDRDKKTGAELKDILHDFKSVSVVSDTCEKATVNLDDVSKKVLERTRDHLKSQEEAIDKLLKQHEKTMHEELKGIKSAVSLGGPGDVSTFEELLENTGQKLEWEVKMSTLSTVVFVYGAFALTLPVLYNIFK</sequence>
<comment type="caution">
    <text evidence="3">The sequence shown here is derived from an EMBL/GenBank/DDBJ whole genome shotgun (WGS) entry which is preliminary data.</text>
</comment>
<feature type="coiled-coil region" evidence="1">
    <location>
        <begin position="256"/>
        <end position="283"/>
    </location>
</feature>
<keyword evidence="2" id="KW-0472">Membrane</keyword>
<dbReference type="Proteomes" id="UP001152320">
    <property type="component" value="Chromosome 2"/>
</dbReference>
<dbReference type="AlphaFoldDB" id="A0A9Q1CNE9"/>
<name>A0A9Q1CNE9_HOLLE</name>
<dbReference type="PANTHER" id="PTHR28624">
    <property type="entry name" value="COILED-COIL DOMAIN-CONTAINING PROTEIN 51"/>
    <property type="match status" value="1"/>
</dbReference>
<proteinExistence type="predicted"/>
<dbReference type="EMBL" id="JAIZAY010000002">
    <property type="protein sequence ID" value="KAJ8047870.1"/>
    <property type="molecule type" value="Genomic_DNA"/>
</dbReference>
<gene>
    <name evidence="3" type="ORF">HOLleu_06990</name>
</gene>
<evidence type="ECO:0000256" key="2">
    <source>
        <dbReference type="SAM" id="Phobius"/>
    </source>
</evidence>
<protein>
    <submittedName>
        <fullName evidence="3">Coiled-coil domain-containing protein 51</fullName>
    </submittedName>
</protein>
<dbReference type="InterPro" id="IPR037660">
    <property type="entry name" value="CCDC51"/>
</dbReference>
<accession>A0A9Q1CNE9</accession>
<organism evidence="3 4">
    <name type="scientific">Holothuria leucospilota</name>
    <name type="common">Black long sea cucumber</name>
    <name type="synonym">Mertensiothuria leucospilota</name>
    <dbReference type="NCBI Taxonomy" id="206669"/>
    <lineage>
        <taxon>Eukaryota</taxon>
        <taxon>Metazoa</taxon>
        <taxon>Echinodermata</taxon>
        <taxon>Eleutherozoa</taxon>
        <taxon>Echinozoa</taxon>
        <taxon>Holothuroidea</taxon>
        <taxon>Aspidochirotacea</taxon>
        <taxon>Aspidochirotida</taxon>
        <taxon>Holothuriidae</taxon>
        <taxon>Holothuria</taxon>
    </lineage>
</organism>
<reference evidence="3" key="1">
    <citation type="submission" date="2021-10" db="EMBL/GenBank/DDBJ databases">
        <title>Tropical sea cucumber genome reveals ecological adaptation and Cuvierian tubules defense mechanism.</title>
        <authorList>
            <person name="Chen T."/>
        </authorList>
    </citation>
    <scope>NUCLEOTIDE SEQUENCE</scope>
    <source>
        <strain evidence="3">Nanhai2018</strain>
        <tissue evidence="3">Muscle</tissue>
    </source>
</reference>
<keyword evidence="2" id="KW-0812">Transmembrane</keyword>
<dbReference type="OrthoDB" id="6243211at2759"/>
<feature type="transmembrane region" description="Helical" evidence="2">
    <location>
        <begin position="323"/>
        <end position="344"/>
    </location>
</feature>
<keyword evidence="1" id="KW-0175">Coiled coil</keyword>
<evidence type="ECO:0000256" key="1">
    <source>
        <dbReference type="SAM" id="Coils"/>
    </source>
</evidence>
<feature type="transmembrane region" description="Helical" evidence="2">
    <location>
        <begin position="174"/>
        <end position="195"/>
    </location>
</feature>
<dbReference type="PANTHER" id="PTHR28624:SF1">
    <property type="entry name" value="MITOCHONDRIAL POTASSIUM CHANNEL"/>
    <property type="match status" value="1"/>
</dbReference>
<evidence type="ECO:0000313" key="3">
    <source>
        <dbReference type="EMBL" id="KAJ8047870.1"/>
    </source>
</evidence>
<keyword evidence="4" id="KW-1185">Reference proteome</keyword>
<evidence type="ECO:0000313" key="4">
    <source>
        <dbReference type="Proteomes" id="UP001152320"/>
    </source>
</evidence>
<keyword evidence="2" id="KW-1133">Transmembrane helix</keyword>